<dbReference type="PANTHER" id="PTHR12702">
    <property type="entry name" value="SEC15"/>
    <property type="match status" value="1"/>
</dbReference>
<evidence type="ECO:0000259" key="7">
    <source>
        <dbReference type="Pfam" id="PF20651"/>
    </source>
</evidence>
<comment type="similarity">
    <text evidence="1 5">Belongs to the SEC15 family.</text>
</comment>
<dbReference type="PANTHER" id="PTHR12702:SF0">
    <property type="entry name" value="EXOCYST COMPLEX COMPONENT 6"/>
    <property type="match status" value="1"/>
</dbReference>
<dbReference type="Gene3D" id="1.10.357.30">
    <property type="entry name" value="Exocyst complex subunit Sec15 C-terminal domain, N-terminal subdomain"/>
    <property type="match status" value="1"/>
</dbReference>
<dbReference type="InterPro" id="IPR007225">
    <property type="entry name" value="EXOC6/Sec15"/>
</dbReference>
<reference evidence="8" key="1">
    <citation type="submission" date="2015-10" db="EMBL/GenBank/DDBJ databases">
        <authorList>
            <person name="Regsiter A."/>
            <person name="william w."/>
        </authorList>
    </citation>
    <scope>NUCLEOTIDE SEQUENCE</scope>
    <source>
        <strain evidence="8">Montdore</strain>
    </source>
</reference>
<comment type="function">
    <text evidence="5">Component of the exocyst complex involved in the docking of exocytic vesicles with fusion sites on the plasma membrane.</text>
</comment>
<evidence type="ECO:0000256" key="1">
    <source>
        <dbReference type="ARBA" id="ARBA00007944"/>
    </source>
</evidence>
<dbReference type="Gene3D" id="1.20.58.670">
    <property type="entry name" value="Dsl1p vesicle tethering complex, Tip20p subunit, domain D"/>
    <property type="match status" value="1"/>
</dbReference>
<dbReference type="InterPro" id="IPR048359">
    <property type="entry name" value="EXOC6_Sec15_N"/>
</dbReference>
<name>A0A292Q230_9PEZI</name>
<keyword evidence="2 5" id="KW-0813">Transport</keyword>
<evidence type="ECO:0000256" key="5">
    <source>
        <dbReference type="PIRNR" id="PIRNR025007"/>
    </source>
</evidence>
<feature type="domain" description="Exocyst complex component EXOC6/Sec15 N-terminal" evidence="7">
    <location>
        <begin position="52"/>
        <end position="220"/>
    </location>
</feature>
<dbReference type="Pfam" id="PF20651">
    <property type="entry name" value="EXOC6_Sec15_N"/>
    <property type="match status" value="1"/>
</dbReference>
<keyword evidence="4" id="KW-0175">Coiled coil</keyword>
<sequence length="777" mass="89181">MELPLLNEFSMILTTSIQIMLAPSDTEYIDQLISTIGDICILGQEGQLMNDLARFSEKQEAEIERLCNNNHQNFVQSVNHLLSVRKGTVDLTQEILKLNEAIQSSTERLVKEKKALVNSREIRENIDEATRALKSCLEVLGLANRVGDLLREKKRYAALRALEELQNVRLREVTQFEIAEIIQKSVPSMKTMVKEAVMTDLNAWLYKVRENSMLLGQVAFYHTDKRRHRQEERVQGISNLRWLKINSALELALDEREEFDILDNEDITVDFTPLFECLHMHEAMGERDEFRVTYANVRRQQKDLLFSNPHTVADENVSCISRLLEDICGFAIIEKSTLKKTSGFRSPVDVDDLWDSMCKKAIIMITQQVENITKAETLLKIKNVLALFIQAMDVGVLLSVLLLSANLQQTWEYSVKPLDEFLLGLFDKYSECLKKNFIGEFKKVAMSDDYTPMAVENRPKYDDIMKSVWYSPDKDPESIQFPTVMPFSRIYPLCCRFIRDLLEKYYFYADEYFQNQGAIDRELQKSLDELLCEQVCSTLEEHLGSQYLGQIVQILINLEHFEHACRELEYLLAESCSTSETGAVTLKATERFRSGKKTAGERIFELVNSKIDDLIGTAEYDWMATKDQNQPSEYLQQTTLFLRNNMSSTLLNLPREIQGFVYFGALGHVASSILGLPLSEDISQINKISVHNLDMDVKYLQEFVDSLNEPMLPSVFDELRQTIDLLKSDNSDEFYNISTKMKKYANVDLINGAVLLEKLLAGEAVSTKKGFAGRFRS</sequence>
<dbReference type="GO" id="GO:0006886">
    <property type="term" value="P:intracellular protein transport"/>
    <property type="evidence" value="ECO:0007669"/>
    <property type="project" value="InterPro"/>
</dbReference>
<evidence type="ECO:0000259" key="6">
    <source>
        <dbReference type="Pfam" id="PF04091"/>
    </source>
</evidence>
<dbReference type="InterPro" id="IPR046361">
    <property type="entry name" value="EXOC6/Sec15_C"/>
</dbReference>
<evidence type="ECO:0000256" key="2">
    <source>
        <dbReference type="ARBA" id="ARBA00022448"/>
    </source>
</evidence>
<evidence type="ECO:0000313" key="8">
    <source>
        <dbReference type="EMBL" id="CUS13121.1"/>
    </source>
</evidence>
<evidence type="ECO:0000313" key="9">
    <source>
        <dbReference type="Proteomes" id="UP001412239"/>
    </source>
</evidence>
<dbReference type="InterPro" id="IPR042045">
    <property type="entry name" value="EXOC6/Sec15_C_dom1"/>
</dbReference>
<dbReference type="GO" id="GO:0006893">
    <property type="term" value="P:Golgi to plasma membrane transport"/>
    <property type="evidence" value="ECO:0007669"/>
    <property type="project" value="TreeGrafter"/>
</dbReference>
<keyword evidence="9" id="KW-1185">Reference proteome</keyword>
<protein>
    <recommendedName>
        <fullName evidence="5">Exocyst complex component SEC15</fullName>
    </recommendedName>
</protein>
<gene>
    <name evidence="8" type="ORF">GSTUAT00002801001</name>
</gene>
<dbReference type="Pfam" id="PF04091">
    <property type="entry name" value="Sec15_C"/>
    <property type="match status" value="1"/>
</dbReference>
<dbReference type="PIRSF" id="PIRSF025007">
    <property type="entry name" value="Sec15"/>
    <property type="match status" value="1"/>
</dbReference>
<dbReference type="EMBL" id="LN890978">
    <property type="protein sequence ID" value="CUS13121.1"/>
    <property type="molecule type" value="Genomic_DNA"/>
</dbReference>
<dbReference type="InterPro" id="IPR042044">
    <property type="entry name" value="EXOC6PINT-1/Sec15/Tip20_C_dom2"/>
</dbReference>
<dbReference type="GO" id="GO:0016020">
    <property type="term" value="C:membrane"/>
    <property type="evidence" value="ECO:0007669"/>
    <property type="project" value="TreeGrafter"/>
</dbReference>
<dbReference type="GO" id="GO:0090522">
    <property type="term" value="P:vesicle tethering involved in exocytosis"/>
    <property type="evidence" value="ECO:0007669"/>
    <property type="project" value="UniProtKB-UniRule"/>
</dbReference>
<evidence type="ECO:0000256" key="4">
    <source>
        <dbReference type="ARBA" id="ARBA00023054"/>
    </source>
</evidence>
<dbReference type="Proteomes" id="UP001412239">
    <property type="component" value="Unassembled WGS sequence"/>
</dbReference>
<organism evidence="8 9">
    <name type="scientific">Tuber aestivum</name>
    <name type="common">summer truffle</name>
    <dbReference type="NCBI Taxonomy" id="59557"/>
    <lineage>
        <taxon>Eukaryota</taxon>
        <taxon>Fungi</taxon>
        <taxon>Dikarya</taxon>
        <taxon>Ascomycota</taxon>
        <taxon>Pezizomycotina</taxon>
        <taxon>Pezizomycetes</taxon>
        <taxon>Pezizales</taxon>
        <taxon>Tuberaceae</taxon>
        <taxon>Tuber</taxon>
    </lineage>
</organism>
<proteinExistence type="inferred from homology"/>
<accession>A0A292Q230</accession>
<keyword evidence="3 5" id="KW-0268">Exocytosis</keyword>
<evidence type="ECO:0000256" key="3">
    <source>
        <dbReference type="ARBA" id="ARBA00022483"/>
    </source>
</evidence>
<feature type="domain" description="Exocyst complex subunit EXOC6/Sec15 C-terminal" evidence="6">
    <location>
        <begin position="417"/>
        <end position="758"/>
    </location>
</feature>
<dbReference type="GO" id="GO:0000145">
    <property type="term" value="C:exocyst"/>
    <property type="evidence" value="ECO:0007669"/>
    <property type="project" value="UniProtKB-UniRule"/>
</dbReference>
<dbReference type="AlphaFoldDB" id="A0A292Q230"/>